<keyword evidence="1" id="KW-0805">Transcription regulation</keyword>
<dbReference type="Gene3D" id="1.10.10.60">
    <property type="entry name" value="Homeodomain-like"/>
    <property type="match status" value="2"/>
</dbReference>
<keyword evidence="3" id="KW-0804">Transcription</keyword>
<dbReference type="InterPro" id="IPR018062">
    <property type="entry name" value="HTH_AraC-typ_CS"/>
</dbReference>
<feature type="domain" description="HTH araC/xylS-type" evidence="4">
    <location>
        <begin position="186"/>
        <end position="284"/>
    </location>
</feature>
<evidence type="ECO:0000256" key="1">
    <source>
        <dbReference type="ARBA" id="ARBA00023015"/>
    </source>
</evidence>
<dbReference type="SUPFAM" id="SSF51182">
    <property type="entry name" value="RmlC-like cupins"/>
    <property type="match status" value="1"/>
</dbReference>
<accession>A0A1M7F422</accession>
<evidence type="ECO:0000259" key="4">
    <source>
        <dbReference type="PROSITE" id="PS01124"/>
    </source>
</evidence>
<reference evidence="6" key="1">
    <citation type="submission" date="2016-11" db="EMBL/GenBank/DDBJ databases">
        <authorList>
            <person name="Varghese N."/>
            <person name="Submissions S."/>
        </authorList>
    </citation>
    <scope>NUCLEOTIDE SEQUENCE [LARGE SCALE GENOMIC DNA]</scope>
    <source>
        <strain evidence="6">CGMCC 1.2749</strain>
    </source>
</reference>
<dbReference type="Gene3D" id="2.60.120.10">
    <property type="entry name" value="Jelly Rolls"/>
    <property type="match status" value="1"/>
</dbReference>
<dbReference type="PANTHER" id="PTHR43280:SF27">
    <property type="entry name" value="TRANSCRIPTIONAL REGULATOR MTLR"/>
    <property type="match status" value="1"/>
</dbReference>
<dbReference type="PROSITE" id="PS01124">
    <property type="entry name" value="HTH_ARAC_FAMILY_2"/>
    <property type="match status" value="1"/>
</dbReference>
<dbReference type="InterPro" id="IPR009057">
    <property type="entry name" value="Homeodomain-like_sf"/>
</dbReference>
<protein>
    <submittedName>
        <fullName evidence="5">AraC-type DNA-binding protein</fullName>
    </submittedName>
</protein>
<dbReference type="InterPro" id="IPR014710">
    <property type="entry name" value="RmlC-like_jellyroll"/>
</dbReference>
<evidence type="ECO:0000256" key="3">
    <source>
        <dbReference type="ARBA" id="ARBA00023163"/>
    </source>
</evidence>
<evidence type="ECO:0000313" key="6">
    <source>
        <dbReference type="Proteomes" id="UP000184092"/>
    </source>
</evidence>
<dbReference type="AlphaFoldDB" id="A0A1M7F422"/>
<organism evidence="5 6">
    <name type="scientific">Flavobacterium xinjiangense</name>
    <dbReference type="NCBI Taxonomy" id="178356"/>
    <lineage>
        <taxon>Bacteria</taxon>
        <taxon>Pseudomonadati</taxon>
        <taxon>Bacteroidota</taxon>
        <taxon>Flavobacteriia</taxon>
        <taxon>Flavobacteriales</taxon>
        <taxon>Flavobacteriaceae</taxon>
        <taxon>Flavobacterium</taxon>
    </lineage>
</organism>
<dbReference type="RefSeq" id="WP_073204896.1">
    <property type="nucleotide sequence ID" value="NZ_FRCL01000002.1"/>
</dbReference>
<dbReference type="OrthoDB" id="1410704at2"/>
<proteinExistence type="predicted"/>
<keyword evidence="2 5" id="KW-0238">DNA-binding</keyword>
<dbReference type="PANTHER" id="PTHR43280">
    <property type="entry name" value="ARAC-FAMILY TRANSCRIPTIONAL REGULATOR"/>
    <property type="match status" value="1"/>
</dbReference>
<dbReference type="InterPro" id="IPR011051">
    <property type="entry name" value="RmlC_Cupin_sf"/>
</dbReference>
<sequence>MKIVPPAFEIITPSFGSSFYYSQYIENGNSKAHLWHYHPEIELVFVNGGSGKRQIGSHISYYTDGDLILIGSNLPHCGFTNEETGNKNETVIQMKPDFLGNEFFNIPEMKNIQNLFSQAKAGIAFEGETKKNIGKKIESMEKQSHFEKMLTMLTILSELELSNEFTILNADGFSMEMQMQDNDRINAVFNYVKDNFQEHITLEEVAVIVSMTVPSFCRYFKKITNKTFTHFVNDYRLVHASKLLAEKPISITEICYESGFNNFSYFNKSFKAFAGKSASQYRLEFRSILK</sequence>
<evidence type="ECO:0000256" key="2">
    <source>
        <dbReference type="ARBA" id="ARBA00023125"/>
    </source>
</evidence>
<dbReference type="SUPFAM" id="SSF46689">
    <property type="entry name" value="Homeodomain-like"/>
    <property type="match status" value="2"/>
</dbReference>
<dbReference type="GO" id="GO:0043565">
    <property type="term" value="F:sequence-specific DNA binding"/>
    <property type="evidence" value="ECO:0007669"/>
    <property type="project" value="InterPro"/>
</dbReference>
<name>A0A1M7F422_9FLAO</name>
<evidence type="ECO:0000313" key="5">
    <source>
        <dbReference type="EMBL" id="SHL98735.1"/>
    </source>
</evidence>
<keyword evidence="6" id="KW-1185">Reference proteome</keyword>
<dbReference type="Proteomes" id="UP000184092">
    <property type="component" value="Unassembled WGS sequence"/>
</dbReference>
<dbReference type="SMART" id="SM00342">
    <property type="entry name" value="HTH_ARAC"/>
    <property type="match status" value="1"/>
</dbReference>
<dbReference type="GO" id="GO:0003700">
    <property type="term" value="F:DNA-binding transcription factor activity"/>
    <property type="evidence" value="ECO:0007669"/>
    <property type="project" value="InterPro"/>
</dbReference>
<dbReference type="InterPro" id="IPR018060">
    <property type="entry name" value="HTH_AraC"/>
</dbReference>
<gene>
    <name evidence="5" type="ORF">SAMN05216269_10227</name>
</gene>
<dbReference type="STRING" id="178356.SAMN05216269_10227"/>
<dbReference type="EMBL" id="FRCL01000002">
    <property type="protein sequence ID" value="SHL98735.1"/>
    <property type="molecule type" value="Genomic_DNA"/>
</dbReference>
<dbReference type="PROSITE" id="PS00041">
    <property type="entry name" value="HTH_ARAC_FAMILY_1"/>
    <property type="match status" value="1"/>
</dbReference>
<dbReference type="Pfam" id="PF12833">
    <property type="entry name" value="HTH_18"/>
    <property type="match status" value="1"/>
</dbReference>